<keyword evidence="9" id="KW-0040">ANK repeat</keyword>
<dbReference type="PANTHER" id="PTHR44329:SF288">
    <property type="entry name" value="MITOGEN-ACTIVATED PROTEIN KINASE KINASE KINASE 20"/>
    <property type="match status" value="1"/>
</dbReference>
<dbReference type="InterPro" id="IPR000719">
    <property type="entry name" value="Prot_kinase_dom"/>
</dbReference>
<dbReference type="OMA" id="NHPCIIH"/>
<evidence type="ECO:0000259" key="11">
    <source>
        <dbReference type="PROSITE" id="PS50011"/>
    </source>
</evidence>
<dbReference type="GeneID" id="5880068"/>
<dbReference type="OrthoDB" id="10261027at2759"/>
<feature type="binding site" evidence="10">
    <location>
        <position position="567"/>
    </location>
    <ligand>
        <name>ATP</name>
        <dbReference type="ChEBI" id="CHEBI:30616"/>
    </ligand>
</feature>
<evidence type="ECO:0000256" key="5">
    <source>
        <dbReference type="ARBA" id="ARBA00022777"/>
    </source>
</evidence>
<dbReference type="EMBL" id="DS548389">
    <property type="protein sequence ID" value="EDR28678.1"/>
    <property type="molecule type" value="Genomic_DNA"/>
</dbReference>
<evidence type="ECO:0000256" key="10">
    <source>
        <dbReference type="PROSITE-ProRule" id="PRU10141"/>
    </source>
</evidence>
<feature type="repeat" description="ANK" evidence="9">
    <location>
        <begin position="353"/>
        <end position="387"/>
    </location>
</feature>
<dbReference type="SMART" id="SM00248">
    <property type="entry name" value="ANK"/>
    <property type="match status" value="6"/>
</dbReference>
<dbReference type="CDD" id="cd13999">
    <property type="entry name" value="STKc_MAP3K-like"/>
    <property type="match status" value="1"/>
</dbReference>
<dbReference type="Pfam" id="PF13637">
    <property type="entry name" value="Ank_4"/>
    <property type="match status" value="1"/>
</dbReference>
<evidence type="ECO:0000256" key="1">
    <source>
        <dbReference type="ARBA" id="ARBA00005843"/>
    </source>
</evidence>
<comment type="similarity">
    <text evidence="1">Belongs to the protein kinase superfamily. TKL Ser/Thr protein kinase family.</text>
</comment>
<evidence type="ECO:0000256" key="2">
    <source>
        <dbReference type="ARBA" id="ARBA00022527"/>
    </source>
</evidence>
<keyword evidence="2" id="KW-0723">Serine/threonine-protein kinase</keyword>
<feature type="repeat" description="ANK" evidence="9">
    <location>
        <begin position="388"/>
        <end position="420"/>
    </location>
</feature>
<dbReference type="InterPro" id="IPR008271">
    <property type="entry name" value="Ser/Thr_kinase_AS"/>
</dbReference>
<evidence type="ECO:0000313" key="12">
    <source>
        <dbReference type="EMBL" id="EDR28678.1"/>
    </source>
</evidence>
<organism evidence="13">
    <name type="scientific">Entamoeba dispar (strain ATCC PRA-260 / SAW760)</name>
    <dbReference type="NCBI Taxonomy" id="370354"/>
    <lineage>
        <taxon>Eukaryota</taxon>
        <taxon>Amoebozoa</taxon>
        <taxon>Evosea</taxon>
        <taxon>Archamoebae</taxon>
        <taxon>Mastigamoebida</taxon>
        <taxon>Entamoebidae</taxon>
        <taxon>Entamoeba</taxon>
    </lineage>
</organism>
<dbReference type="eggNOG" id="KOG0192">
    <property type="taxonomic scope" value="Eukaryota"/>
</dbReference>
<name>B0E9V9_ENTDS</name>
<sequence length="831" mass="95516">MSITRKSLTEGKGPINRIIRVEIISGENLFPVAMTSGESYVSVNVGDKSGKMRVSRKTTNNYFHSPENRIEFRNVSPSTKEIIFEFHDHEKRKLAKNWGKRININQLLPFNTNHIKSFELEPIEEKVSLHSEISTPVTGIISPENIIVPSTHISQPTITNSMTSLRLEKTQQFTTISAPLPSSTPIKMIPMKKTMSPSKLATKISREYQCHRIIQPDPLMKRISKPKITVSLYLFPEVDPKTEKSYKTLPLHSAVERSDLYKILTLLESGKVDVNAQDEQGNTALHIASYESYNEHIILALLKNAPTIDVNKENLDKNTPFHFFCKNFSNPNCQEAMELFFRHGVNLEAQNKNLETALHTVVRNNSIRMLLVSKLLERGVDVNAATNRQSTALHYAIHNERTDLLSILLEHKAKLDLPDDHGQTPFMLAKTKSERYFKTVNDFKELIDYLIEIKASDNAIAMLVKNKMFKYKLRNQTPKTLEKIGILSSVERIALIQKFKLLPNVPEVKEITENENEQEERKKLLELIEQGKFVIEPKEIEFLANIGSGASGIVYTAKYKNVTVAVKTLKATNMEEVKEFQQEYGVLSKLQHENIVRFYGVIVKKQFSMVMEYCSKGSLYDIISKKENSITWETVFDYAEQIALGMDYLHSRTPQILHRDLKSLNILVTMETIQENGNNIEIERLKICDFGLSRFDSEITTSTKDRGTYAYCAPEVYYNQRYTTQSDVYSYGIILWELIYRVIYQKYQRPFQEFPELTMDLQIIIQSATCDLRPTIPPSTPQKMATLIRQCVMKEQENRPKSGMILIALQEMKKDFKSNPQLWNASIIQQN</sequence>
<dbReference type="InterPro" id="IPR011009">
    <property type="entry name" value="Kinase-like_dom_sf"/>
</dbReference>
<dbReference type="InterPro" id="IPR051681">
    <property type="entry name" value="Ser/Thr_Kinases-Pseudokinases"/>
</dbReference>
<dbReference type="GO" id="GO:0004674">
    <property type="term" value="F:protein serine/threonine kinase activity"/>
    <property type="evidence" value="ECO:0007669"/>
    <property type="project" value="UniProtKB-KW"/>
</dbReference>
<keyword evidence="3" id="KW-0808">Transferase</keyword>
<protein>
    <recommendedName>
        <fullName evidence="11">Protein kinase domain-containing protein</fullName>
    </recommendedName>
</protein>
<dbReference type="KEGG" id="edi:EDI_063510"/>
<dbReference type="Gene3D" id="1.10.510.10">
    <property type="entry name" value="Transferase(Phosphotransferase) domain 1"/>
    <property type="match status" value="1"/>
</dbReference>
<comment type="catalytic activity">
    <reaction evidence="8">
        <text>L-seryl-[protein] + ATP = O-phospho-L-seryl-[protein] + ADP + H(+)</text>
        <dbReference type="Rhea" id="RHEA:17989"/>
        <dbReference type="Rhea" id="RHEA-COMP:9863"/>
        <dbReference type="Rhea" id="RHEA-COMP:11604"/>
        <dbReference type="ChEBI" id="CHEBI:15378"/>
        <dbReference type="ChEBI" id="CHEBI:29999"/>
        <dbReference type="ChEBI" id="CHEBI:30616"/>
        <dbReference type="ChEBI" id="CHEBI:83421"/>
        <dbReference type="ChEBI" id="CHEBI:456216"/>
        <dbReference type="EC" id="2.7.11.1"/>
    </reaction>
</comment>
<dbReference type="FunFam" id="1.10.510.10:FF:001060">
    <property type="entry name" value="Probable serine/threonine-protein kinase DDB_G0278535"/>
    <property type="match status" value="1"/>
</dbReference>
<dbReference type="CDD" id="cd00030">
    <property type="entry name" value="C2"/>
    <property type="match status" value="1"/>
</dbReference>
<dbReference type="AlphaFoldDB" id="B0E9V9"/>
<dbReference type="FunFam" id="1.25.40.20:FF:000433">
    <property type="entry name" value="Probable serine/threonine-protein kinase DDB_G0278535"/>
    <property type="match status" value="1"/>
</dbReference>
<dbReference type="VEuPathDB" id="AmoebaDB:EDI_063510"/>
<dbReference type="Pfam" id="PF07714">
    <property type="entry name" value="PK_Tyr_Ser-Thr"/>
    <property type="match status" value="1"/>
</dbReference>
<keyword evidence="6 10" id="KW-0067">ATP-binding</keyword>
<keyword evidence="13" id="KW-1185">Reference proteome</keyword>
<dbReference type="PROSITE" id="PS50088">
    <property type="entry name" value="ANK_REPEAT"/>
    <property type="match status" value="3"/>
</dbReference>
<dbReference type="GO" id="GO:0005524">
    <property type="term" value="F:ATP binding"/>
    <property type="evidence" value="ECO:0007669"/>
    <property type="project" value="UniProtKB-UniRule"/>
</dbReference>
<dbReference type="PROSITE" id="PS50011">
    <property type="entry name" value="PROTEIN_KINASE_DOM"/>
    <property type="match status" value="1"/>
</dbReference>
<evidence type="ECO:0000256" key="4">
    <source>
        <dbReference type="ARBA" id="ARBA00022741"/>
    </source>
</evidence>
<evidence type="ECO:0000313" key="13">
    <source>
        <dbReference type="Proteomes" id="UP000008076"/>
    </source>
</evidence>
<dbReference type="Gene3D" id="3.30.200.20">
    <property type="entry name" value="Phosphorylase Kinase, domain 1"/>
    <property type="match status" value="1"/>
</dbReference>
<dbReference type="PANTHER" id="PTHR44329">
    <property type="entry name" value="SERINE/THREONINE-PROTEIN KINASE TNNI3K-RELATED"/>
    <property type="match status" value="1"/>
</dbReference>
<accession>B0E9V9</accession>
<reference evidence="13" key="1">
    <citation type="submission" date="2007-12" db="EMBL/GenBank/DDBJ databases">
        <title>Annotation of Entamoeba dispar SAW760.</title>
        <authorList>
            <person name="Lorenzi H."/>
            <person name="Inman J."/>
            <person name="Schobel S."/>
            <person name="Amedeo P."/>
            <person name="Caler E."/>
        </authorList>
    </citation>
    <scope>NUCLEOTIDE SEQUENCE [LARGE SCALE GENOMIC DNA]</scope>
    <source>
        <strain evidence="13">ATCC PRA-260 / SAW760</strain>
    </source>
</reference>
<dbReference type="InterPro" id="IPR017441">
    <property type="entry name" value="Protein_kinase_ATP_BS"/>
</dbReference>
<dbReference type="InterPro" id="IPR002110">
    <property type="entry name" value="Ankyrin_rpt"/>
</dbReference>
<gene>
    <name evidence="12" type="ORF">EDI_063510</name>
</gene>
<dbReference type="PROSITE" id="PS00108">
    <property type="entry name" value="PROTEIN_KINASE_ST"/>
    <property type="match status" value="1"/>
</dbReference>
<dbReference type="PROSITE" id="PS50297">
    <property type="entry name" value="ANK_REP_REGION"/>
    <property type="match status" value="2"/>
</dbReference>
<dbReference type="Pfam" id="PF12796">
    <property type="entry name" value="Ank_2"/>
    <property type="match status" value="1"/>
</dbReference>
<dbReference type="SMART" id="SM00220">
    <property type="entry name" value="S_TKc"/>
    <property type="match status" value="1"/>
</dbReference>
<dbReference type="Gene3D" id="1.25.40.20">
    <property type="entry name" value="Ankyrin repeat-containing domain"/>
    <property type="match status" value="1"/>
</dbReference>
<evidence type="ECO:0000256" key="7">
    <source>
        <dbReference type="ARBA" id="ARBA00047899"/>
    </source>
</evidence>
<keyword evidence="4 10" id="KW-0547">Nucleotide-binding</keyword>
<dbReference type="SUPFAM" id="SSF48403">
    <property type="entry name" value="Ankyrin repeat"/>
    <property type="match status" value="1"/>
</dbReference>
<evidence type="ECO:0000256" key="9">
    <source>
        <dbReference type="PROSITE-ProRule" id="PRU00023"/>
    </source>
</evidence>
<dbReference type="PROSITE" id="PS00107">
    <property type="entry name" value="PROTEIN_KINASE_ATP"/>
    <property type="match status" value="1"/>
</dbReference>
<comment type="catalytic activity">
    <reaction evidence="7">
        <text>L-threonyl-[protein] + ATP = O-phospho-L-threonyl-[protein] + ADP + H(+)</text>
        <dbReference type="Rhea" id="RHEA:46608"/>
        <dbReference type="Rhea" id="RHEA-COMP:11060"/>
        <dbReference type="Rhea" id="RHEA-COMP:11605"/>
        <dbReference type="ChEBI" id="CHEBI:15378"/>
        <dbReference type="ChEBI" id="CHEBI:30013"/>
        <dbReference type="ChEBI" id="CHEBI:30616"/>
        <dbReference type="ChEBI" id="CHEBI:61977"/>
        <dbReference type="ChEBI" id="CHEBI:456216"/>
        <dbReference type="EC" id="2.7.11.1"/>
    </reaction>
</comment>
<evidence type="ECO:0000256" key="3">
    <source>
        <dbReference type="ARBA" id="ARBA00022679"/>
    </source>
</evidence>
<dbReference type="RefSeq" id="XP_001735130.1">
    <property type="nucleotide sequence ID" value="XM_001735078.1"/>
</dbReference>
<dbReference type="Gene3D" id="2.60.40.150">
    <property type="entry name" value="C2 domain"/>
    <property type="match status" value="1"/>
</dbReference>
<dbReference type="InterPro" id="IPR035892">
    <property type="entry name" value="C2_domain_sf"/>
</dbReference>
<dbReference type="InterPro" id="IPR036770">
    <property type="entry name" value="Ankyrin_rpt-contain_sf"/>
</dbReference>
<proteinExistence type="inferred from homology"/>
<feature type="repeat" description="ANK" evidence="9">
    <location>
        <begin position="280"/>
        <end position="313"/>
    </location>
</feature>
<dbReference type="InterPro" id="IPR001245">
    <property type="entry name" value="Ser-Thr/Tyr_kinase_cat_dom"/>
</dbReference>
<keyword evidence="5" id="KW-0418">Kinase</keyword>
<dbReference type="Proteomes" id="UP000008076">
    <property type="component" value="Unassembled WGS sequence"/>
</dbReference>
<dbReference type="SUPFAM" id="SSF56112">
    <property type="entry name" value="Protein kinase-like (PK-like)"/>
    <property type="match status" value="1"/>
</dbReference>
<evidence type="ECO:0000256" key="6">
    <source>
        <dbReference type="ARBA" id="ARBA00022840"/>
    </source>
</evidence>
<evidence type="ECO:0000256" key="8">
    <source>
        <dbReference type="ARBA" id="ARBA00048679"/>
    </source>
</evidence>
<feature type="domain" description="Protein kinase" evidence="11">
    <location>
        <begin position="540"/>
        <end position="822"/>
    </location>
</feature>